<accession>A0A7C0U6A0</accession>
<name>A0A7C0U6A0_9BACT</name>
<dbReference type="AlphaFoldDB" id="A0A7C0U6A0"/>
<dbReference type="Proteomes" id="UP000885690">
    <property type="component" value="Unassembled WGS sequence"/>
</dbReference>
<comment type="caution">
    <text evidence="2">The sequence shown here is derived from an EMBL/GenBank/DDBJ whole genome shotgun (WGS) entry which is preliminary data.</text>
</comment>
<protein>
    <submittedName>
        <fullName evidence="2">Polymer-forming cytoskeletal protein</fullName>
    </submittedName>
</protein>
<dbReference type="InterPro" id="IPR007607">
    <property type="entry name" value="BacA/B"/>
</dbReference>
<comment type="similarity">
    <text evidence="1">Belongs to the bactofilin family.</text>
</comment>
<dbReference type="PANTHER" id="PTHR35024:SF4">
    <property type="entry name" value="POLYMER-FORMING CYTOSKELETAL PROTEIN"/>
    <property type="match status" value="1"/>
</dbReference>
<proteinExistence type="inferred from homology"/>
<gene>
    <name evidence="2" type="ORF">ENF32_01710</name>
</gene>
<reference evidence="2" key="1">
    <citation type="journal article" date="2020" name="mSystems">
        <title>Genome- and Community-Level Interaction Insights into Carbon Utilization and Element Cycling Functions of Hydrothermarchaeota in Hydrothermal Sediment.</title>
        <authorList>
            <person name="Zhou Z."/>
            <person name="Liu Y."/>
            <person name="Xu W."/>
            <person name="Pan J."/>
            <person name="Luo Z.H."/>
            <person name="Li M."/>
        </authorList>
    </citation>
    <scope>NUCLEOTIDE SEQUENCE [LARGE SCALE GENOMIC DNA]</scope>
    <source>
        <strain evidence="2">HyVt-115</strain>
    </source>
</reference>
<sequence length="130" mass="13890">MGKKEQPKGELQAFLGKGTQFRGILIFDGVVRMEGKVEGEISSEGHLIVGREAEVKAEVKVVSIQVAGTVIGNITAQEKVEILATGRVQGDIVTPKLAVEEGARFTGHCQMEPEEAGTRVIPMEKGTSES</sequence>
<evidence type="ECO:0000256" key="1">
    <source>
        <dbReference type="ARBA" id="ARBA00044755"/>
    </source>
</evidence>
<evidence type="ECO:0000313" key="2">
    <source>
        <dbReference type="EMBL" id="HDD52770.1"/>
    </source>
</evidence>
<dbReference type="Pfam" id="PF04519">
    <property type="entry name" value="Bactofilin"/>
    <property type="match status" value="1"/>
</dbReference>
<dbReference type="EMBL" id="DQWS01000065">
    <property type="protein sequence ID" value="HDD52770.1"/>
    <property type="molecule type" value="Genomic_DNA"/>
</dbReference>
<dbReference type="PANTHER" id="PTHR35024">
    <property type="entry name" value="HYPOTHETICAL CYTOSOLIC PROTEIN"/>
    <property type="match status" value="1"/>
</dbReference>
<organism evidence="2">
    <name type="scientific">Thermosulfidibacter takaii</name>
    <dbReference type="NCBI Taxonomy" id="412593"/>
    <lineage>
        <taxon>Bacteria</taxon>
        <taxon>Pseudomonadati</taxon>
        <taxon>Thermosulfidibacterota</taxon>
        <taxon>Thermosulfidibacteria</taxon>
        <taxon>Thermosulfidibacterales</taxon>
        <taxon>Thermosulfidibacteraceae</taxon>
    </lineage>
</organism>